<dbReference type="Proteomes" id="UP000831775">
    <property type="component" value="Chromosome"/>
</dbReference>
<keyword evidence="2" id="KW-0472">Membrane</keyword>
<feature type="region of interest" description="Disordered" evidence="1">
    <location>
        <begin position="65"/>
        <end position="88"/>
    </location>
</feature>
<dbReference type="InterPro" id="IPR005325">
    <property type="entry name" value="DUF308_memb"/>
</dbReference>
<dbReference type="SUPFAM" id="SSF53474">
    <property type="entry name" value="alpha/beta-Hydrolases"/>
    <property type="match status" value="1"/>
</dbReference>
<dbReference type="InterPro" id="IPR005152">
    <property type="entry name" value="Lipase_secreted"/>
</dbReference>
<feature type="transmembrane region" description="Helical" evidence="2">
    <location>
        <begin position="38"/>
        <end position="56"/>
    </location>
</feature>
<accession>A0ABY4FVF5</accession>
<dbReference type="Pfam" id="PF03729">
    <property type="entry name" value="DUF308"/>
    <property type="match status" value="1"/>
</dbReference>
<dbReference type="PANTHER" id="PTHR34853">
    <property type="match status" value="1"/>
</dbReference>
<protein>
    <submittedName>
        <fullName evidence="3">Alpha/beta hydrolase</fullName>
    </submittedName>
</protein>
<feature type="transmembrane region" description="Helical" evidence="2">
    <location>
        <begin position="96"/>
        <end position="116"/>
    </location>
</feature>
<feature type="transmembrane region" description="Helical" evidence="2">
    <location>
        <begin position="152"/>
        <end position="170"/>
    </location>
</feature>
<dbReference type="GO" id="GO:0016787">
    <property type="term" value="F:hydrolase activity"/>
    <property type="evidence" value="ECO:0007669"/>
    <property type="project" value="UniProtKB-KW"/>
</dbReference>
<gene>
    <name evidence="3" type="ORF">MUN76_14845</name>
</gene>
<dbReference type="Gene3D" id="3.40.50.1820">
    <property type="entry name" value="alpha/beta hydrolase"/>
    <property type="match status" value="2"/>
</dbReference>
<dbReference type="EMBL" id="CP095043">
    <property type="protein sequence ID" value="UOQ60290.1"/>
    <property type="molecule type" value="Genomic_DNA"/>
</dbReference>
<evidence type="ECO:0000313" key="3">
    <source>
        <dbReference type="EMBL" id="UOQ60290.1"/>
    </source>
</evidence>
<keyword evidence="3" id="KW-0378">Hydrolase</keyword>
<feature type="region of interest" description="Disordered" evidence="1">
    <location>
        <begin position="210"/>
        <end position="236"/>
    </location>
</feature>
<evidence type="ECO:0000256" key="1">
    <source>
        <dbReference type="SAM" id="MobiDB-lite"/>
    </source>
</evidence>
<reference evidence="3 4" key="1">
    <citation type="submission" date="2022-04" db="EMBL/GenBank/DDBJ databases">
        <title>Leucobacter sp. isolated from rhizosphere of onion.</title>
        <authorList>
            <person name="Won M."/>
            <person name="Lee C.-M."/>
            <person name="Woen H.-Y."/>
            <person name="Kwon S.-W."/>
        </authorList>
    </citation>
    <scope>NUCLEOTIDE SEQUENCE [LARGE SCALE GENOMIC DNA]</scope>
    <source>
        <strain evidence="3 4">H25R-14</strain>
    </source>
</reference>
<keyword evidence="4" id="KW-1185">Reference proteome</keyword>
<proteinExistence type="predicted"/>
<evidence type="ECO:0000313" key="4">
    <source>
        <dbReference type="Proteomes" id="UP000831775"/>
    </source>
</evidence>
<feature type="compositionally biased region" description="Basic and acidic residues" evidence="1">
    <location>
        <begin position="224"/>
        <end position="235"/>
    </location>
</feature>
<sequence length="646" mass="66120">MRHHTRARWGAPLSIVVGLAALAVGVLLIVAALPVQTIAVITGVGIALLGIAALVVPVDVEAPADSGPDSGPGSASASGSGDPGAAEAPRATRRTLLRGAVAAASVAIGAVIALWPDAGAPWLAFLVGAGLIVHGVTSAVRAIRGSADQRVAALIGAAATIIVGVVTFSWPVLTLVVFRLSVGAWFVFFGLQLLVTTLVRWRRHRAALRHGDGTASTGAPTDRASADHTPADRAPHRGRLARWARTAGAAVSLVLAVLLAYGSGSILGGVPLPAPGAFYTAPAEVPDSPGQLIRSEPLTTGVPAGARAWKILYTTTHPDGSPAISSGTVIAPSEGAAGSAPLPLLTVAHGTTGVEPKCAPSMSATPFADGAGTALADMVTKHGWVAVISDYIGLGTAGPHPYLIGDAEARNVLDASRAVQRFDEISTTTDTVVWGHSQGGQGALWTGQVAESYAPELSVLGIAAFAPAADLYGLAEADKNDAPGKTVSAYIASTWNDIFPELELESQLTPGSAGGVERIEQLCFNGKDALSAILTGTQIPNQVFPDEVLDGPFGTTLKAQTPTGPFPAPVMVAQGLADPLVKPQLQHDWVEARCEAGVPIDYRTFPGLSHNTLVDADSPLTPEIVSWTLDRWNGSAPTPNCTDLPK</sequence>
<dbReference type="Pfam" id="PF03583">
    <property type="entry name" value="LIP"/>
    <property type="match status" value="1"/>
</dbReference>
<feature type="transmembrane region" description="Helical" evidence="2">
    <location>
        <begin position="122"/>
        <end position="140"/>
    </location>
</feature>
<dbReference type="RefSeq" id="WP_244685801.1">
    <property type="nucleotide sequence ID" value="NZ_CP095043.1"/>
</dbReference>
<name>A0ABY4FVF5_9MICO</name>
<evidence type="ECO:0000256" key="2">
    <source>
        <dbReference type="SAM" id="Phobius"/>
    </source>
</evidence>
<dbReference type="PANTHER" id="PTHR34853:SF1">
    <property type="entry name" value="LIPASE 5"/>
    <property type="match status" value="1"/>
</dbReference>
<feature type="compositionally biased region" description="Low complexity" evidence="1">
    <location>
        <begin position="65"/>
        <end position="86"/>
    </location>
</feature>
<keyword evidence="2" id="KW-1133">Transmembrane helix</keyword>
<feature type="transmembrane region" description="Helical" evidence="2">
    <location>
        <begin position="12"/>
        <end position="32"/>
    </location>
</feature>
<organism evidence="3 4">
    <name type="scientific">Leucobacter rhizosphaerae</name>
    <dbReference type="NCBI Taxonomy" id="2932245"/>
    <lineage>
        <taxon>Bacteria</taxon>
        <taxon>Bacillati</taxon>
        <taxon>Actinomycetota</taxon>
        <taxon>Actinomycetes</taxon>
        <taxon>Micrococcales</taxon>
        <taxon>Microbacteriaceae</taxon>
        <taxon>Leucobacter</taxon>
    </lineage>
</organism>
<feature type="transmembrane region" description="Helical" evidence="2">
    <location>
        <begin position="243"/>
        <end position="262"/>
    </location>
</feature>
<keyword evidence="2" id="KW-0812">Transmembrane</keyword>
<dbReference type="InterPro" id="IPR029058">
    <property type="entry name" value="AB_hydrolase_fold"/>
</dbReference>
<feature type="transmembrane region" description="Helical" evidence="2">
    <location>
        <begin position="176"/>
        <end position="199"/>
    </location>
</feature>